<name>A0A240EHE7_9VIBR</name>
<dbReference type="EMBL" id="OANU01000018">
    <property type="protein sequence ID" value="SNX47966.1"/>
    <property type="molecule type" value="Genomic_DNA"/>
</dbReference>
<evidence type="ECO:0000313" key="4">
    <source>
        <dbReference type="Proteomes" id="UP000219336"/>
    </source>
</evidence>
<feature type="signal peptide" evidence="1">
    <location>
        <begin position="1"/>
        <end position="23"/>
    </location>
</feature>
<dbReference type="RefSeq" id="WP_096993179.1">
    <property type="nucleotide sequence ID" value="NZ_JBHSII010000011.1"/>
</dbReference>
<dbReference type="OrthoDB" id="5839687at2"/>
<accession>A0A240EHE7</accession>
<gene>
    <name evidence="3" type="ORF">VTH8203_01581</name>
</gene>
<reference evidence="4" key="1">
    <citation type="submission" date="2016-06" db="EMBL/GenBank/DDBJ databases">
        <authorList>
            <person name="Rodrigo-Torres L."/>
            <person name="Arahal R.D."/>
            <person name="Lucena T."/>
        </authorList>
    </citation>
    <scope>NUCLEOTIDE SEQUENCE [LARGE SCALE GENOMIC DNA]</scope>
    <source>
        <strain evidence="4">CECT8203</strain>
    </source>
</reference>
<proteinExistence type="predicted"/>
<evidence type="ECO:0000259" key="2">
    <source>
        <dbReference type="Pfam" id="PF20944"/>
    </source>
</evidence>
<dbReference type="Gene3D" id="2.60.120.1230">
    <property type="match status" value="1"/>
</dbReference>
<sequence>MIKKKFLPIFCMMIFSFVKEVYAETTWIPISNGGINLIVPYVNGKQFQAPINIEKTKEDGRSIVSWDDIEHASQYQVQGQNANGNWITILTVKSSSFEINSLFDWFNKIRIIACNYYSCDKTGLASISFLKSNFESLDVKRVISTFDNQGFLYSVMPKSNRIGLLSYDKENTIDISISDLNFDALQIIECGSSNGFIERTSVHNHENLTGDTGYERFKYPCHIARNNEFKWFYNSTNGRSTWYSKNLNGDLQCYSTDGRNCILKPDYSKKIIINSKGTLRNLEENPEGISEYLKQFNEVVIKTRNGAWTGNITLPKTATQGRRVSFDVNSTWPVTVQLPNEVKYKIYNGESKSYIYLGLTWIQEGENINDTPDIVQWAKPLSCGVEHKKHYGVTGYDTEGHWCEMFIKPEQSYSKLTLQSIIDSKLSHMNKLFTQMESYETLKVNNNYSYRISEAQQKMNSKFKQKEVACGDFWWNIVGLIMCGVYNDEYQDLKKQYELLVKQKDSALKSVIEKVESGRNSKFYELHKNWAQNDNTHFSVLLKEESTKLNELNELKNEYDKGSIQAHSDYLKAVEDYMNDTKPENILTKSLEDLPLIGPEIKNIVDYSDNPSKTNLRKMLLGAAGPLGQELEGIIEVSTEDSSLDNATLKFLTDVLTDLNNDTEISETLEDIVSDAINDLGDEAIESIRQAGLWRDNQAEENIKKLNYKSLIDLQSKLDRIEYDFWSGSSEQEITAQNKFTPDDFNYTDFISDPLSYDPSSLIDIEYASGGAKFENRLSSIFTHAFGKAYKEIFKLSNSNSGLWKMSDVNEELYNVIANPAYYDQRIPYWVDSSIIGHRPAGFIYNDKFSFIVINRDLVDLNSDDFYKFYFEELGHMLNWWRCKIFDVNISNCQISGDAGARFRDAVLIEERLHTVPLEILLTELPSYQDVDSNVLKFKDNSIATLDGWPNYYTMNDHIAADGSFSFLFRLGLDINSEEFQSVSDEFDLEVTINAPKPALKNDPWKKSANGYCKSDDEIDCNMPTMWVSISFRDALKSSVVKMPKVKASKYSNVGFDLSPRLVRKHIGKLPFQLHSVSSTSWKHKQEFNIYAKKFTTALEAKLDLWKMGHALKGISASKIHKPELSLKSTPASGSYLVEIASRDTKDFAGWLAADIVSDVAGCAAGFAIGVFVETDPAVLCHTMSDTVEAIESAFQGLDKDPTMIFEADSNVSIPLSLEYKYATSGSKVAGNTSPSSDTFNSGRVTTFPEDSTELSELGNQMPATSVTGNPQISSLSDKASRAFSKLAKSTISPIAVFRSRVGFTYGEKIIQKGEYALPSVIVSD</sequence>
<feature type="domain" description="Metalloprotease StcE beta-sandwich" evidence="2">
    <location>
        <begin position="299"/>
        <end position="362"/>
    </location>
</feature>
<dbReference type="Proteomes" id="UP000219336">
    <property type="component" value="Unassembled WGS sequence"/>
</dbReference>
<evidence type="ECO:0000256" key="1">
    <source>
        <dbReference type="SAM" id="SignalP"/>
    </source>
</evidence>
<dbReference type="InterPro" id="IPR048990">
    <property type="entry name" value="StcE_b-sandwich"/>
</dbReference>
<keyword evidence="1" id="KW-0732">Signal</keyword>
<feature type="chain" id="PRO_5012399214" description="Metalloprotease StcE beta-sandwich domain-containing protein" evidence="1">
    <location>
        <begin position="24"/>
        <end position="1325"/>
    </location>
</feature>
<evidence type="ECO:0000313" key="3">
    <source>
        <dbReference type="EMBL" id="SNX47966.1"/>
    </source>
</evidence>
<protein>
    <recommendedName>
        <fullName evidence="2">Metalloprotease StcE beta-sandwich domain-containing protein</fullName>
    </recommendedName>
</protein>
<dbReference type="Pfam" id="PF20944">
    <property type="entry name" value="StcE_b-sandwich"/>
    <property type="match status" value="1"/>
</dbReference>
<organism evidence="3 4">
    <name type="scientific">Vibrio thalassae</name>
    <dbReference type="NCBI Taxonomy" id="1243014"/>
    <lineage>
        <taxon>Bacteria</taxon>
        <taxon>Pseudomonadati</taxon>
        <taxon>Pseudomonadota</taxon>
        <taxon>Gammaproteobacteria</taxon>
        <taxon>Vibrionales</taxon>
        <taxon>Vibrionaceae</taxon>
        <taxon>Vibrio</taxon>
    </lineage>
</organism>
<keyword evidence="4" id="KW-1185">Reference proteome</keyword>